<keyword evidence="5 11" id="KW-0545">Nucleotide biosynthesis</keyword>
<dbReference type="PANTHER" id="PTHR10344">
    <property type="entry name" value="THYMIDYLATE KINASE"/>
    <property type="match status" value="1"/>
</dbReference>
<reference evidence="13 14" key="1">
    <citation type="submission" date="2014-07" db="EMBL/GenBank/DDBJ databases">
        <authorList>
            <person name="McCorrison J."/>
            <person name="Sanka R."/>
            <person name="Torralba M."/>
            <person name="Gillis M."/>
            <person name="Haft D.H."/>
            <person name="Methe B."/>
            <person name="Sutton G."/>
            <person name="Nelson K.E."/>
        </authorList>
    </citation>
    <scope>NUCLEOTIDE SEQUENCE [LARGE SCALE GENOMIC DNA]</scope>
    <source>
        <strain evidence="13 14">S7-1-13</strain>
    </source>
</reference>
<evidence type="ECO:0000256" key="11">
    <source>
        <dbReference type="HAMAP-Rule" id="MF_00165"/>
    </source>
</evidence>
<evidence type="ECO:0000256" key="2">
    <source>
        <dbReference type="ARBA" id="ARBA00012980"/>
    </source>
</evidence>
<keyword evidence="7 11" id="KW-0418">Kinase</keyword>
<evidence type="ECO:0000256" key="8">
    <source>
        <dbReference type="ARBA" id="ARBA00022840"/>
    </source>
</evidence>
<dbReference type="GO" id="GO:0004798">
    <property type="term" value="F:dTMP kinase activity"/>
    <property type="evidence" value="ECO:0007669"/>
    <property type="project" value="UniProtKB-UniRule"/>
</dbReference>
<name>A0A095WZJ5_9FIRM</name>
<dbReference type="eggNOG" id="COG0125">
    <property type="taxonomic scope" value="Bacteria"/>
</dbReference>
<dbReference type="GO" id="GO:0006235">
    <property type="term" value="P:dTTP biosynthetic process"/>
    <property type="evidence" value="ECO:0007669"/>
    <property type="project" value="UniProtKB-UniRule"/>
</dbReference>
<keyword evidence="8 11" id="KW-0067">ATP-binding</keyword>
<evidence type="ECO:0000313" key="13">
    <source>
        <dbReference type="EMBL" id="KGF03230.1"/>
    </source>
</evidence>
<dbReference type="Proteomes" id="UP000029579">
    <property type="component" value="Unassembled WGS sequence"/>
</dbReference>
<dbReference type="FunFam" id="3.40.50.300:FF:000225">
    <property type="entry name" value="Thymidylate kinase"/>
    <property type="match status" value="1"/>
</dbReference>
<evidence type="ECO:0000256" key="10">
    <source>
        <dbReference type="ARBA" id="ARBA00057735"/>
    </source>
</evidence>
<evidence type="ECO:0000256" key="3">
    <source>
        <dbReference type="ARBA" id="ARBA00017144"/>
    </source>
</evidence>
<dbReference type="InterPro" id="IPR027417">
    <property type="entry name" value="P-loop_NTPase"/>
</dbReference>
<dbReference type="EMBL" id="JRMW01000041">
    <property type="protein sequence ID" value="KGF03230.1"/>
    <property type="molecule type" value="Genomic_DNA"/>
</dbReference>
<comment type="caution">
    <text evidence="13">The sequence shown here is derived from an EMBL/GenBank/DDBJ whole genome shotgun (WGS) entry which is preliminary data.</text>
</comment>
<dbReference type="RefSeq" id="WP_037328576.1">
    <property type="nucleotide sequence ID" value="NZ_JRMW01000041.1"/>
</dbReference>
<gene>
    <name evidence="11" type="primary">tmk</name>
    <name evidence="13" type="ORF">HMPREF1630_08095</name>
</gene>
<feature type="domain" description="Thymidylate kinase-like" evidence="12">
    <location>
        <begin position="8"/>
        <end position="196"/>
    </location>
</feature>
<dbReference type="GO" id="GO:0006227">
    <property type="term" value="P:dUDP biosynthetic process"/>
    <property type="evidence" value="ECO:0007669"/>
    <property type="project" value="TreeGrafter"/>
</dbReference>
<accession>A0A095WZJ5</accession>
<keyword evidence="6 11" id="KW-0547">Nucleotide-binding</keyword>
<dbReference type="NCBIfam" id="TIGR00041">
    <property type="entry name" value="DTMP_kinase"/>
    <property type="match status" value="1"/>
</dbReference>
<organism evidence="13 14">
    <name type="scientific">Anaerococcus lactolyticus S7-1-13</name>
    <dbReference type="NCBI Taxonomy" id="1284686"/>
    <lineage>
        <taxon>Bacteria</taxon>
        <taxon>Bacillati</taxon>
        <taxon>Bacillota</taxon>
        <taxon>Tissierellia</taxon>
        <taxon>Tissierellales</taxon>
        <taxon>Peptoniphilaceae</taxon>
        <taxon>Anaerococcus</taxon>
    </lineage>
</organism>
<evidence type="ECO:0000256" key="9">
    <source>
        <dbReference type="ARBA" id="ARBA00048743"/>
    </source>
</evidence>
<dbReference type="SUPFAM" id="SSF52540">
    <property type="entry name" value="P-loop containing nucleoside triphosphate hydrolases"/>
    <property type="match status" value="1"/>
</dbReference>
<sequence>MNGKFIVFEGPDGSGKTTIIKKVKELLENKDYSISYYREPGGTSISEKIRSIIIDNDNYMMDAKTEALLFASSRAQLVAEKITPDLKEGKIVICDRFVMSSLLYQGLGRALGVDNIKTINDFATGGLKPDLTLFFNIDYKTALERKRANFLPDRLENEDFSFHKTIFDGYMKMADLYKDEIKKVDARKSIEDLTEDVINIIYQLLED</sequence>
<comment type="catalytic activity">
    <reaction evidence="9 11">
        <text>dTMP + ATP = dTDP + ADP</text>
        <dbReference type="Rhea" id="RHEA:13517"/>
        <dbReference type="ChEBI" id="CHEBI:30616"/>
        <dbReference type="ChEBI" id="CHEBI:58369"/>
        <dbReference type="ChEBI" id="CHEBI:63528"/>
        <dbReference type="ChEBI" id="CHEBI:456216"/>
        <dbReference type="EC" id="2.7.4.9"/>
    </reaction>
</comment>
<evidence type="ECO:0000256" key="1">
    <source>
        <dbReference type="ARBA" id="ARBA00009776"/>
    </source>
</evidence>
<feature type="binding site" evidence="11">
    <location>
        <begin position="10"/>
        <end position="17"/>
    </location>
    <ligand>
        <name>ATP</name>
        <dbReference type="ChEBI" id="CHEBI:30616"/>
    </ligand>
</feature>
<evidence type="ECO:0000256" key="5">
    <source>
        <dbReference type="ARBA" id="ARBA00022727"/>
    </source>
</evidence>
<evidence type="ECO:0000256" key="6">
    <source>
        <dbReference type="ARBA" id="ARBA00022741"/>
    </source>
</evidence>
<dbReference type="InterPro" id="IPR018094">
    <property type="entry name" value="Thymidylate_kinase"/>
</dbReference>
<protein>
    <recommendedName>
        <fullName evidence="3 11">Thymidylate kinase</fullName>
        <ecNumber evidence="2 11">2.7.4.9</ecNumber>
    </recommendedName>
    <alternativeName>
        <fullName evidence="11">dTMP kinase</fullName>
    </alternativeName>
</protein>
<dbReference type="GO" id="GO:0006233">
    <property type="term" value="P:dTDP biosynthetic process"/>
    <property type="evidence" value="ECO:0007669"/>
    <property type="project" value="InterPro"/>
</dbReference>
<evidence type="ECO:0000259" key="12">
    <source>
        <dbReference type="Pfam" id="PF02223"/>
    </source>
</evidence>
<evidence type="ECO:0000256" key="7">
    <source>
        <dbReference type="ARBA" id="ARBA00022777"/>
    </source>
</evidence>
<comment type="function">
    <text evidence="10 11">Phosphorylation of dTMP to form dTDP in both de novo and salvage pathways of dTTP synthesis.</text>
</comment>
<proteinExistence type="inferred from homology"/>
<dbReference type="HAMAP" id="MF_00165">
    <property type="entry name" value="Thymidylate_kinase"/>
    <property type="match status" value="1"/>
</dbReference>
<dbReference type="Gene3D" id="3.40.50.300">
    <property type="entry name" value="P-loop containing nucleotide triphosphate hydrolases"/>
    <property type="match status" value="1"/>
</dbReference>
<dbReference type="GO" id="GO:0005524">
    <property type="term" value="F:ATP binding"/>
    <property type="evidence" value="ECO:0007669"/>
    <property type="project" value="UniProtKB-UniRule"/>
</dbReference>
<dbReference type="GO" id="GO:0005829">
    <property type="term" value="C:cytosol"/>
    <property type="evidence" value="ECO:0007669"/>
    <property type="project" value="TreeGrafter"/>
</dbReference>
<dbReference type="OrthoDB" id="9774907at2"/>
<comment type="similarity">
    <text evidence="1 11">Belongs to the thymidylate kinase family.</text>
</comment>
<dbReference type="EC" id="2.7.4.9" evidence="2 11"/>
<evidence type="ECO:0000256" key="4">
    <source>
        <dbReference type="ARBA" id="ARBA00022679"/>
    </source>
</evidence>
<dbReference type="PANTHER" id="PTHR10344:SF4">
    <property type="entry name" value="UMP-CMP KINASE 2, MITOCHONDRIAL"/>
    <property type="match status" value="1"/>
</dbReference>
<dbReference type="InterPro" id="IPR039430">
    <property type="entry name" value="Thymidylate_kin-like_dom"/>
</dbReference>
<dbReference type="CDD" id="cd01672">
    <property type="entry name" value="TMPK"/>
    <property type="match status" value="1"/>
</dbReference>
<dbReference type="Pfam" id="PF02223">
    <property type="entry name" value="Thymidylate_kin"/>
    <property type="match status" value="1"/>
</dbReference>
<evidence type="ECO:0000313" key="14">
    <source>
        <dbReference type="Proteomes" id="UP000029579"/>
    </source>
</evidence>
<dbReference type="AlphaFoldDB" id="A0A095WZJ5"/>
<keyword evidence="4 11" id="KW-0808">Transferase</keyword>